<gene>
    <name evidence="2" type="ORF">Back2_00860</name>
</gene>
<proteinExistence type="predicted"/>
<keyword evidence="1" id="KW-0472">Membrane</keyword>
<dbReference type="Proteomes" id="UP000271573">
    <property type="component" value="Chromosome"/>
</dbReference>
<keyword evidence="1" id="KW-0812">Transmembrane</keyword>
<evidence type="ECO:0000313" key="3">
    <source>
        <dbReference type="Proteomes" id="UP000271573"/>
    </source>
</evidence>
<keyword evidence="3" id="KW-1185">Reference proteome</keyword>
<evidence type="ECO:0008006" key="4">
    <source>
        <dbReference type="Google" id="ProtNLM"/>
    </source>
</evidence>
<protein>
    <recommendedName>
        <fullName evidence="4">DUF304 domain-containing protein</fullName>
    </recommendedName>
</protein>
<dbReference type="EMBL" id="AP019307">
    <property type="protein sequence ID" value="BBH15799.1"/>
    <property type="molecule type" value="Genomic_DNA"/>
</dbReference>
<dbReference type="KEGG" id="nbe:Back2_00860"/>
<name>A0A3G9IYP1_9ACTN</name>
<organism evidence="2 3">
    <name type="scientific">Nocardioides baekrokdamisoli</name>
    <dbReference type="NCBI Taxonomy" id="1804624"/>
    <lineage>
        <taxon>Bacteria</taxon>
        <taxon>Bacillati</taxon>
        <taxon>Actinomycetota</taxon>
        <taxon>Actinomycetes</taxon>
        <taxon>Propionibacteriales</taxon>
        <taxon>Nocardioidaceae</taxon>
        <taxon>Nocardioides</taxon>
    </lineage>
</organism>
<keyword evidence="1" id="KW-1133">Transmembrane helix</keyword>
<evidence type="ECO:0000313" key="2">
    <source>
        <dbReference type="EMBL" id="BBH15799.1"/>
    </source>
</evidence>
<feature type="transmembrane region" description="Helical" evidence="1">
    <location>
        <begin position="43"/>
        <end position="61"/>
    </location>
</feature>
<accession>A0A3G9IYP1</accession>
<dbReference type="AlphaFoldDB" id="A0A3G9IYP1"/>
<reference evidence="2 3" key="1">
    <citation type="submission" date="2018-11" db="EMBL/GenBank/DDBJ databases">
        <title>Complete genome sequence of Nocardioides baekrokdamisoli strain KCTC 39748.</title>
        <authorList>
            <person name="Kang S.W."/>
            <person name="Lee K.C."/>
            <person name="Kim K.K."/>
            <person name="Kim J.S."/>
            <person name="Kim D.S."/>
            <person name="Ko S.H."/>
            <person name="Yang S.H."/>
            <person name="Shin Y.K."/>
            <person name="Lee J.S."/>
        </authorList>
    </citation>
    <scope>NUCLEOTIDE SEQUENCE [LARGE SCALE GENOMIC DNA]</scope>
    <source>
        <strain evidence="2 3">KCTC 39748</strain>
    </source>
</reference>
<evidence type="ECO:0000256" key="1">
    <source>
        <dbReference type="SAM" id="Phobius"/>
    </source>
</evidence>
<feature type="transmembrane region" description="Helical" evidence="1">
    <location>
        <begin position="12"/>
        <end position="37"/>
    </location>
</feature>
<sequence>MRVVSARASRWWLRYIAVGRSVALGGGCLMLAIAAAVHSSSSIPLLILGTAWTMIGVASWLQMRNVVTSVSINEGSVSFVGKRRCREVRVEDLAEYAVARGDFNRLGVARFVTVAGETIRVAARMDGSMEVLLCIKQQNDRFRVAA</sequence>